<proteinExistence type="predicted"/>
<organism evidence="1 2">
    <name type="scientific">Nesidiocoris tenuis</name>
    <dbReference type="NCBI Taxonomy" id="355587"/>
    <lineage>
        <taxon>Eukaryota</taxon>
        <taxon>Metazoa</taxon>
        <taxon>Ecdysozoa</taxon>
        <taxon>Arthropoda</taxon>
        <taxon>Hexapoda</taxon>
        <taxon>Insecta</taxon>
        <taxon>Pterygota</taxon>
        <taxon>Neoptera</taxon>
        <taxon>Paraneoptera</taxon>
        <taxon>Hemiptera</taxon>
        <taxon>Heteroptera</taxon>
        <taxon>Panheteroptera</taxon>
        <taxon>Cimicomorpha</taxon>
        <taxon>Miridae</taxon>
        <taxon>Dicyphina</taxon>
        <taxon>Nesidiocoris</taxon>
    </lineage>
</organism>
<evidence type="ECO:0000313" key="1">
    <source>
        <dbReference type="EMBL" id="CAB0005719.1"/>
    </source>
</evidence>
<protein>
    <submittedName>
        <fullName evidence="1">Uncharacterized protein</fullName>
    </submittedName>
</protein>
<dbReference type="EMBL" id="CADCXU010016590">
    <property type="protein sequence ID" value="CAB0005719.1"/>
    <property type="molecule type" value="Genomic_DNA"/>
</dbReference>
<accession>A0A6H5GWY2</accession>
<evidence type="ECO:0000313" key="2">
    <source>
        <dbReference type="Proteomes" id="UP000479000"/>
    </source>
</evidence>
<keyword evidence="2" id="KW-1185">Reference proteome</keyword>
<reference evidence="1 2" key="1">
    <citation type="submission" date="2020-02" db="EMBL/GenBank/DDBJ databases">
        <authorList>
            <person name="Ferguson B K."/>
        </authorList>
    </citation>
    <scope>NUCLEOTIDE SEQUENCE [LARGE SCALE GENOMIC DNA]</scope>
</reference>
<gene>
    <name evidence="1" type="ORF">NTEN_LOCUS11196</name>
</gene>
<sequence length="142" mass="16681">MYYLSKKTYILRPKLVRQFWRAAEMRKAAVLLSIYSRRSYRERRWPCRPTSGLEGESEDGIITIAGRLRSDQHGSVAWELQSNLFIYLFRFYGDGTSTNHNNPLLTSSTSSRIVHGRIYLRNQHTEKNLPELRLKNTRSTLD</sequence>
<name>A0A6H5GWY2_9HEMI</name>
<dbReference type="AlphaFoldDB" id="A0A6H5GWY2"/>
<dbReference type="Proteomes" id="UP000479000">
    <property type="component" value="Unassembled WGS sequence"/>
</dbReference>